<dbReference type="RefSeq" id="WP_382255968.1">
    <property type="nucleotide sequence ID" value="NZ_JBHTBX010000004.1"/>
</dbReference>
<feature type="domain" description="Thioredoxin" evidence="2">
    <location>
        <begin position="34"/>
        <end position="177"/>
    </location>
</feature>
<protein>
    <submittedName>
        <fullName evidence="3">TlpA family protein disulfide reductase</fullName>
    </submittedName>
</protein>
<dbReference type="InterPro" id="IPR036249">
    <property type="entry name" value="Thioredoxin-like_sf"/>
</dbReference>
<evidence type="ECO:0000313" key="4">
    <source>
        <dbReference type="Proteomes" id="UP001596495"/>
    </source>
</evidence>
<accession>A0ABW2R8W0</accession>
<dbReference type="Gene3D" id="3.40.30.10">
    <property type="entry name" value="Glutaredoxin"/>
    <property type="match status" value="1"/>
</dbReference>
<proteinExistence type="predicted"/>
<dbReference type="InterPro" id="IPR013766">
    <property type="entry name" value="Thioredoxin_domain"/>
</dbReference>
<dbReference type="InterPro" id="IPR000866">
    <property type="entry name" value="AhpC/TSA"/>
</dbReference>
<feature type="signal peptide" evidence="1">
    <location>
        <begin position="1"/>
        <end position="32"/>
    </location>
</feature>
<evidence type="ECO:0000259" key="2">
    <source>
        <dbReference type="PROSITE" id="PS51352"/>
    </source>
</evidence>
<gene>
    <name evidence="3" type="ORF">ACFQNJ_08385</name>
</gene>
<reference evidence="4" key="1">
    <citation type="journal article" date="2019" name="Int. J. Syst. Evol. Microbiol.">
        <title>The Global Catalogue of Microorganisms (GCM) 10K type strain sequencing project: providing services to taxonomists for standard genome sequencing and annotation.</title>
        <authorList>
            <consortium name="The Broad Institute Genomics Platform"/>
            <consortium name="The Broad Institute Genome Sequencing Center for Infectious Disease"/>
            <person name="Wu L."/>
            <person name="Ma J."/>
        </authorList>
    </citation>
    <scope>NUCLEOTIDE SEQUENCE [LARGE SCALE GENOMIC DNA]</scope>
    <source>
        <strain evidence="4">CCUG 54518</strain>
    </source>
</reference>
<keyword evidence="1" id="KW-0732">Signal</keyword>
<comment type="caution">
    <text evidence="3">The sequence shown here is derived from an EMBL/GenBank/DDBJ whole genome shotgun (WGS) entry which is preliminary data.</text>
</comment>
<name>A0ABW2R8W0_9BURK</name>
<dbReference type="PANTHER" id="PTHR42852">
    <property type="entry name" value="THIOL:DISULFIDE INTERCHANGE PROTEIN DSBE"/>
    <property type="match status" value="1"/>
</dbReference>
<evidence type="ECO:0000313" key="3">
    <source>
        <dbReference type="EMBL" id="MFC7434527.1"/>
    </source>
</evidence>
<evidence type="ECO:0000256" key="1">
    <source>
        <dbReference type="SAM" id="SignalP"/>
    </source>
</evidence>
<dbReference type="InterPro" id="IPR050553">
    <property type="entry name" value="Thioredoxin_ResA/DsbE_sf"/>
</dbReference>
<dbReference type="Pfam" id="PF00578">
    <property type="entry name" value="AhpC-TSA"/>
    <property type="match status" value="1"/>
</dbReference>
<dbReference type="EMBL" id="JBHTBX010000004">
    <property type="protein sequence ID" value="MFC7434527.1"/>
    <property type="molecule type" value="Genomic_DNA"/>
</dbReference>
<dbReference type="PROSITE" id="PS51352">
    <property type="entry name" value="THIOREDOXIN_2"/>
    <property type="match status" value="1"/>
</dbReference>
<dbReference type="PANTHER" id="PTHR42852:SF13">
    <property type="entry name" value="PROTEIN DIPZ"/>
    <property type="match status" value="1"/>
</dbReference>
<feature type="chain" id="PRO_5045142929" evidence="1">
    <location>
        <begin position="33"/>
        <end position="177"/>
    </location>
</feature>
<sequence>MIASTARATLFNRRHFTLATLLGASAPASLWAVTPGGLTTPELEGTTADGQRLQLAGLRGRVVLVFYWSTGCAVCRDKMRELRANLKGWQDAPFTLFGVNMDERRQDWLDYERLVVQSVQGNQRFASVWAGGADYRDTMDRPTQLPSACLIDKDGRLVDQYRGRVPAQAWDRIADLI</sequence>
<dbReference type="Proteomes" id="UP001596495">
    <property type="component" value="Unassembled WGS sequence"/>
</dbReference>
<dbReference type="SUPFAM" id="SSF52833">
    <property type="entry name" value="Thioredoxin-like"/>
    <property type="match status" value="1"/>
</dbReference>
<organism evidence="3 4">
    <name type="scientific">Hydrogenophaga bisanensis</name>
    <dbReference type="NCBI Taxonomy" id="439611"/>
    <lineage>
        <taxon>Bacteria</taxon>
        <taxon>Pseudomonadati</taxon>
        <taxon>Pseudomonadota</taxon>
        <taxon>Betaproteobacteria</taxon>
        <taxon>Burkholderiales</taxon>
        <taxon>Comamonadaceae</taxon>
        <taxon>Hydrogenophaga</taxon>
    </lineage>
</organism>
<dbReference type="CDD" id="cd02966">
    <property type="entry name" value="TlpA_like_family"/>
    <property type="match status" value="1"/>
</dbReference>
<keyword evidence="4" id="KW-1185">Reference proteome</keyword>